<proteinExistence type="predicted"/>
<name>A0ABS5FLC2_9BRAD</name>
<keyword evidence="1" id="KW-0812">Transmembrane</keyword>
<gene>
    <name evidence="2" type="ORF">JQ615_19500</name>
</gene>
<sequence>MQQEYLDRRASSTISWTGALRVLLIAGSLAAGACFCWLAVAGPAPVANAALGSDWQCSKTAFVLTTCRPL</sequence>
<evidence type="ECO:0000313" key="2">
    <source>
        <dbReference type="EMBL" id="MBR0797577.1"/>
    </source>
</evidence>
<dbReference type="EMBL" id="JAFCJH010000019">
    <property type="protein sequence ID" value="MBR0797577.1"/>
    <property type="molecule type" value="Genomic_DNA"/>
</dbReference>
<comment type="caution">
    <text evidence="2">The sequence shown here is derived from an EMBL/GenBank/DDBJ whole genome shotgun (WGS) entry which is preliminary data.</text>
</comment>
<protein>
    <submittedName>
        <fullName evidence="2">Uncharacterized protein</fullName>
    </submittedName>
</protein>
<evidence type="ECO:0000313" key="3">
    <source>
        <dbReference type="Proteomes" id="UP001315278"/>
    </source>
</evidence>
<keyword evidence="1" id="KW-0472">Membrane</keyword>
<dbReference type="RefSeq" id="WP_212397887.1">
    <property type="nucleotide sequence ID" value="NZ_JAFCJH010000019.1"/>
</dbReference>
<evidence type="ECO:0000256" key="1">
    <source>
        <dbReference type="SAM" id="Phobius"/>
    </source>
</evidence>
<keyword evidence="1" id="KW-1133">Transmembrane helix</keyword>
<dbReference type="Proteomes" id="UP001315278">
    <property type="component" value="Unassembled WGS sequence"/>
</dbReference>
<accession>A0ABS5FLC2</accession>
<feature type="transmembrane region" description="Helical" evidence="1">
    <location>
        <begin position="20"/>
        <end position="40"/>
    </location>
</feature>
<keyword evidence="3" id="KW-1185">Reference proteome</keyword>
<reference evidence="3" key="1">
    <citation type="journal article" date="2021" name="ISME J.">
        <title>Evolutionary origin and ecological implication of a unique nif island in free-living Bradyrhizobium lineages.</title>
        <authorList>
            <person name="Tao J."/>
        </authorList>
    </citation>
    <scope>NUCLEOTIDE SEQUENCE [LARGE SCALE GENOMIC DNA]</scope>
    <source>
        <strain evidence="3">SZCCT0434</strain>
    </source>
</reference>
<organism evidence="2 3">
    <name type="scientific">Bradyrhizobium jicamae</name>
    <dbReference type="NCBI Taxonomy" id="280332"/>
    <lineage>
        <taxon>Bacteria</taxon>
        <taxon>Pseudomonadati</taxon>
        <taxon>Pseudomonadota</taxon>
        <taxon>Alphaproteobacteria</taxon>
        <taxon>Hyphomicrobiales</taxon>
        <taxon>Nitrobacteraceae</taxon>
        <taxon>Bradyrhizobium</taxon>
    </lineage>
</organism>